<dbReference type="OrthoDB" id="5771659at2"/>
<proteinExistence type="predicted"/>
<evidence type="ECO:0000313" key="1">
    <source>
        <dbReference type="EMBL" id="SEI12136.1"/>
    </source>
</evidence>
<evidence type="ECO:0000313" key="2">
    <source>
        <dbReference type="Proteomes" id="UP000199371"/>
    </source>
</evidence>
<name>A0A1H6NNN0_9GAMM</name>
<accession>A0A1H6NNN0</accession>
<dbReference type="EMBL" id="FNXF01000023">
    <property type="protein sequence ID" value="SEI12136.1"/>
    <property type="molecule type" value="Genomic_DNA"/>
</dbReference>
<sequence>MAKSTAPEPGTPEYQQWLIEHSRPLIDRLFEHPIPEDVAQAEDGLIAGPESWEQLMPEKTVPEDVAIDKAHQRSKLKLVKK</sequence>
<dbReference type="RefSeq" id="WP_092796804.1">
    <property type="nucleotide sequence ID" value="NZ_FNXF01000023.1"/>
</dbReference>
<dbReference type="STRING" id="173990.SAMN05660691_03903"/>
<protein>
    <submittedName>
        <fullName evidence="1">Uncharacterized protein</fullName>
    </submittedName>
</protein>
<reference evidence="2" key="1">
    <citation type="submission" date="2016-10" db="EMBL/GenBank/DDBJ databases">
        <authorList>
            <person name="Varghese N."/>
            <person name="Submissions S."/>
        </authorList>
    </citation>
    <scope>NUCLEOTIDE SEQUENCE [LARGE SCALE GENOMIC DNA]</scope>
    <source>
        <strain evidence="2">DSM 17616</strain>
    </source>
</reference>
<organism evidence="1 2">
    <name type="scientific">Rheinheimera pacifica</name>
    <dbReference type="NCBI Taxonomy" id="173990"/>
    <lineage>
        <taxon>Bacteria</taxon>
        <taxon>Pseudomonadati</taxon>
        <taxon>Pseudomonadota</taxon>
        <taxon>Gammaproteobacteria</taxon>
        <taxon>Chromatiales</taxon>
        <taxon>Chromatiaceae</taxon>
        <taxon>Rheinheimera</taxon>
    </lineage>
</organism>
<gene>
    <name evidence="1" type="ORF">SAMN05660691_03903</name>
</gene>
<dbReference type="Proteomes" id="UP000199371">
    <property type="component" value="Unassembled WGS sequence"/>
</dbReference>
<keyword evidence="2" id="KW-1185">Reference proteome</keyword>
<dbReference type="AlphaFoldDB" id="A0A1H6NNN0"/>